<sequence length="244" mass="27793">MGTTHHAVTPFGPEDLTPGAPILTVQLEAPEAIPLRAKFGVTIKVTYTGEVLAEDGTKTTTDRPIIFRSWLIPSMIDPLGNNPPREGFWLFRRRASPNTEDDRNSALRQRDELWEACDMYIEACAAGVDWDGPDMEVPVTKHEYLTRDFTSLRPGETKTYHETLQWESETYLPDDTVPGDRFRFSFTGATMDWWNWGGYEEHEKAQTTVMLPSWECGRVILRENEKNMPTLVIPGANEIEFVIV</sequence>
<comment type="caution">
    <text evidence="1">The sequence shown here is derived from an EMBL/GenBank/DDBJ whole genome shotgun (WGS) entry which is preliminary data.</text>
</comment>
<protein>
    <submittedName>
        <fullName evidence="1">Uncharacterized protein</fullName>
    </submittedName>
</protein>
<name>A0AAN6XDZ6_9PEZI</name>
<reference evidence="1" key="1">
    <citation type="journal article" date="2023" name="Mol. Phylogenet. Evol.">
        <title>Genome-scale phylogeny and comparative genomics of the fungal order Sordariales.</title>
        <authorList>
            <person name="Hensen N."/>
            <person name="Bonometti L."/>
            <person name="Westerberg I."/>
            <person name="Brannstrom I.O."/>
            <person name="Guillou S."/>
            <person name="Cros-Aarteil S."/>
            <person name="Calhoun S."/>
            <person name="Haridas S."/>
            <person name="Kuo A."/>
            <person name="Mondo S."/>
            <person name="Pangilinan J."/>
            <person name="Riley R."/>
            <person name="LaButti K."/>
            <person name="Andreopoulos B."/>
            <person name="Lipzen A."/>
            <person name="Chen C."/>
            <person name="Yan M."/>
            <person name="Daum C."/>
            <person name="Ng V."/>
            <person name="Clum A."/>
            <person name="Steindorff A."/>
            <person name="Ohm R.A."/>
            <person name="Martin F."/>
            <person name="Silar P."/>
            <person name="Natvig D.O."/>
            <person name="Lalanne C."/>
            <person name="Gautier V."/>
            <person name="Ament-Velasquez S.L."/>
            <person name="Kruys A."/>
            <person name="Hutchinson M.I."/>
            <person name="Powell A.J."/>
            <person name="Barry K."/>
            <person name="Miller A.N."/>
            <person name="Grigoriev I.V."/>
            <person name="Debuchy R."/>
            <person name="Gladieux P."/>
            <person name="Hiltunen Thoren M."/>
            <person name="Johannesson H."/>
        </authorList>
    </citation>
    <scope>NUCLEOTIDE SEQUENCE</scope>
    <source>
        <strain evidence="1">CBS 315.58</strain>
    </source>
</reference>
<dbReference type="AlphaFoldDB" id="A0AAN6XDZ6"/>
<accession>A0AAN6XDZ6</accession>
<proteinExistence type="predicted"/>
<dbReference type="EMBL" id="MU863959">
    <property type="protein sequence ID" value="KAK4197675.1"/>
    <property type="molecule type" value="Genomic_DNA"/>
</dbReference>
<dbReference type="Proteomes" id="UP001303160">
    <property type="component" value="Unassembled WGS sequence"/>
</dbReference>
<evidence type="ECO:0000313" key="1">
    <source>
        <dbReference type="EMBL" id="KAK4197675.1"/>
    </source>
</evidence>
<evidence type="ECO:0000313" key="2">
    <source>
        <dbReference type="Proteomes" id="UP001303160"/>
    </source>
</evidence>
<reference evidence="1" key="2">
    <citation type="submission" date="2023-05" db="EMBL/GenBank/DDBJ databases">
        <authorList>
            <consortium name="Lawrence Berkeley National Laboratory"/>
            <person name="Steindorff A."/>
            <person name="Hensen N."/>
            <person name="Bonometti L."/>
            <person name="Westerberg I."/>
            <person name="Brannstrom I.O."/>
            <person name="Guillou S."/>
            <person name="Cros-Aarteil S."/>
            <person name="Calhoun S."/>
            <person name="Haridas S."/>
            <person name="Kuo A."/>
            <person name="Mondo S."/>
            <person name="Pangilinan J."/>
            <person name="Riley R."/>
            <person name="Labutti K."/>
            <person name="Andreopoulos B."/>
            <person name="Lipzen A."/>
            <person name="Chen C."/>
            <person name="Yanf M."/>
            <person name="Daum C."/>
            <person name="Ng V."/>
            <person name="Clum A."/>
            <person name="Ohm R."/>
            <person name="Martin F."/>
            <person name="Silar P."/>
            <person name="Natvig D."/>
            <person name="Lalanne C."/>
            <person name="Gautier V."/>
            <person name="Ament-Velasquez S.L."/>
            <person name="Kruys A."/>
            <person name="Hutchinson M.I."/>
            <person name="Powell A.J."/>
            <person name="Barry K."/>
            <person name="Miller A.N."/>
            <person name="Grigoriev I.V."/>
            <person name="Debuchy R."/>
            <person name="Gladieux P."/>
            <person name="Thoren M.H."/>
            <person name="Johannesson H."/>
        </authorList>
    </citation>
    <scope>NUCLEOTIDE SEQUENCE</scope>
    <source>
        <strain evidence="1">CBS 315.58</strain>
    </source>
</reference>
<organism evidence="1 2">
    <name type="scientific">Triangularia verruculosa</name>
    <dbReference type="NCBI Taxonomy" id="2587418"/>
    <lineage>
        <taxon>Eukaryota</taxon>
        <taxon>Fungi</taxon>
        <taxon>Dikarya</taxon>
        <taxon>Ascomycota</taxon>
        <taxon>Pezizomycotina</taxon>
        <taxon>Sordariomycetes</taxon>
        <taxon>Sordariomycetidae</taxon>
        <taxon>Sordariales</taxon>
        <taxon>Podosporaceae</taxon>
        <taxon>Triangularia</taxon>
    </lineage>
</organism>
<keyword evidence="2" id="KW-1185">Reference proteome</keyword>
<gene>
    <name evidence="1" type="ORF">QBC40DRAFT_256874</name>
</gene>